<sequence length="117" mass="13011">MTLQEVGMLFDKIVGFYPQFAGDLVKMRSWHEVLGDTHFDQAVKSLVHYAAKPESKYPPHPGALVATESAEGELYHAFMRTAGRAAVDESSQIQATGVPPTADQRRKVRELLASRLR</sequence>
<reference evidence="1 2" key="1">
    <citation type="submission" date="2021-03" db="EMBL/GenBank/DDBJ databases">
        <title>Paenibacillus artemisicola MWE-103 whole genome sequence.</title>
        <authorList>
            <person name="Ham Y.J."/>
        </authorList>
    </citation>
    <scope>NUCLEOTIDE SEQUENCE [LARGE SCALE GENOMIC DNA]</scope>
    <source>
        <strain evidence="1 2">MWE-103</strain>
    </source>
</reference>
<dbReference type="Gene3D" id="1.10.8.200">
    <property type="entry name" value="Replisome organizer (g39p helicase loader/inhibitor protein)"/>
    <property type="match status" value="1"/>
</dbReference>
<keyword evidence="2" id="KW-1185">Reference proteome</keyword>
<evidence type="ECO:0008006" key="3">
    <source>
        <dbReference type="Google" id="ProtNLM"/>
    </source>
</evidence>
<dbReference type="EMBL" id="JAGGDJ010000032">
    <property type="protein sequence ID" value="MBO7747376.1"/>
    <property type="molecule type" value="Genomic_DNA"/>
</dbReference>
<dbReference type="Proteomes" id="UP000670947">
    <property type="component" value="Unassembled WGS sequence"/>
</dbReference>
<dbReference type="RefSeq" id="WP_208850079.1">
    <property type="nucleotide sequence ID" value="NZ_JAGGDJ010000032.1"/>
</dbReference>
<gene>
    <name evidence="1" type="ORF">I8J29_24630</name>
</gene>
<protein>
    <recommendedName>
        <fullName evidence="3">Loader and inhibitor of G40P protein</fullName>
    </recommendedName>
</protein>
<evidence type="ECO:0000313" key="1">
    <source>
        <dbReference type="EMBL" id="MBO7747376.1"/>
    </source>
</evidence>
<proteinExistence type="predicted"/>
<name>A0ABS3WGA8_9BACL</name>
<organism evidence="1 2">
    <name type="scientific">Paenibacillus artemisiicola</name>
    <dbReference type="NCBI Taxonomy" id="1172618"/>
    <lineage>
        <taxon>Bacteria</taxon>
        <taxon>Bacillati</taxon>
        <taxon>Bacillota</taxon>
        <taxon>Bacilli</taxon>
        <taxon>Bacillales</taxon>
        <taxon>Paenibacillaceae</taxon>
        <taxon>Paenibacillus</taxon>
    </lineage>
</organism>
<evidence type="ECO:0000313" key="2">
    <source>
        <dbReference type="Proteomes" id="UP000670947"/>
    </source>
</evidence>
<accession>A0ABS3WGA8</accession>
<comment type="caution">
    <text evidence="1">The sequence shown here is derived from an EMBL/GenBank/DDBJ whole genome shotgun (WGS) entry which is preliminary data.</text>
</comment>